<proteinExistence type="predicted"/>
<protein>
    <submittedName>
        <fullName evidence="1">Uncharacterized protein</fullName>
    </submittedName>
</protein>
<name>A0ABU7X2L3_9ACTN</name>
<gene>
    <name evidence="1" type="ORF">RB636_31135</name>
</gene>
<comment type="caution">
    <text evidence="1">The sequence shown here is derived from an EMBL/GenBank/DDBJ whole genome shotgun (WGS) entry which is preliminary data.</text>
</comment>
<evidence type="ECO:0000313" key="1">
    <source>
        <dbReference type="EMBL" id="MEF3117634.1"/>
    </source>
</evidence>
<dbReference type="EMBL" id="JAVFKM010000020">
    <property type="protein sequence ID" value="MEF3117634.1"/>
    <property type="molecule type" value="Genomic_DNA"/>
</dbReference>
<evidence type="ECO:0000313" key="2">
    <source>
        <dbReference type="Proteomes" id="UP001348265"/>
    </source>
</evidence>
<sequence>MPPFPLPADLALARPVDEIRTGPGWNLEAKVDGSPDTKIVSHRRCSMTDFVSLKLLKPVPFG</sequence>
<dbReference type="Proteomes" id="UP001348265">
    <property type="component" value="Unassembled WGS sequence"/>
</dbReference>
<accession>A0ABU7X2L3</accession>
<reference evidence="1 2" key="1">
    <citation type="submission" date="2023-08" db="EMBL/GenBank/DDBJ databases">
        <authorList>
            <person name="Sharma P."/>
            <person name="Verma V."/>
            <person name="Mohan M.K."/>
            <person name="Dubey A.K."/>
        </authorList>
    </citation>
    <scope>NUCLEOTIDE SEQUENCE [LARGE SCALE GENOMIC DNA]</scope>
    <source>
        <strain evidence="1 2">ADP4</strain>
    </source>
</reference>
<organism evidence="1 2">
    <name type="scientific">Streptomyces chrestomyceticus</name>
    <dbReference type="NCBI Taxonomy" id="68185"/>
    <lineage>
        <taxon>Bacteria</taxon>
        <taxon>Bacillati</taxon>
        <taxon>Actinomycetota</taxon>
        <taxon>Actinomycetes</taxon>
        <taxon>Kitasatosporales</taxon>
        <taxon>Streptomycetaceae</taxon>
        <taxon>Streptomyces</taxon>
    </lineage>
</organism>
<keyword evidence="2" id="KW-1185">Reference proteome</keyword>
<dbReference type="RefSeq" id="WP_331789004.1">
    <property type="nucleotide sequence ID" value="NZ_JAVFKM010000020.1"/>
</dbReference>